<sequence length="120" mass="13085">MVERKNLDRTARSKGSQPVVLESATQDALAGMVLALLGEVMVLKDRLDANERLLKAAGLHGPEDIDAYHPDAEARACRGAYKQKAYERVLGVARDRLLPEALADQNAYENELARVAADAN</sequence>
<comment type="caution">
    <text evidence="1">The sequence shown here is derived from an EMBL/GenBank/DDBJ whole genome shotgun (WGS) entry which is preliminary data.</text>
</comment>
<dbReference type="RefSeq" id="WP_168601467.1">
    <property type="nucleotide sequence ID" value="NZ_JACIDX010000003.1"/>
</dbReference>
<reference evidence="1 2" key="1">
    <citation type="submission" date="2020-08" db="EMBL/GenBank/DDBJ databases">
        <title>Genomic Encyclopedia of Type Strains, Phase IV (KMG-IV): sequencing the most valuable type-strain genomes for metagenomic binning, comparative biology and taxonomic classification.</title>
        <authorList>
            <person name="Goeker M."/>
        </authorList>
    </citation>
    <scope>NUCLEOTIDE SEQUENCE [LARGE SCALE GENOMIC DNA]</scope>
    <source>
        <strain evidence="1 2">DSM 27057</strain>
    </source>
</reference>
<dbReference type="AlphaFoldDB" id="A0A7W6CEU7"/>
<organism evidence="1 2">
    <name type="scientific">Novosphingobium sediminicola</name>
    <dbReference type="NCBI Taxonomy" id="563162"/>
    <lineage>
        <taxon>Bacteria</taxon>
        <taxon>Pseudomonadati</taxon>
        <taxon>Pseudomonadota</taxon>
        <taxon>Alphaproteobacteria</taxon>
        <taxon>Sphingomonadales</taxon>
        <taxon>Sphingomonadaceae</taxon>
        <taxon>Novosphingobium</taxon>
    </lineage>
</organism>
<protein>
    <submittedName>
        <fullName evidence="1">Uncharacterized protein</fullName>
    </submittedName>
</protein>
<evidence type="ECO:0000313" key="1">
    <source>
        <dbReference type="EMBL" id="MBB3954165.1"/>
    </source>
</evidence>
<dbReference type="EMBL" id="JACIDX010000003">
    <property type="protein sequence ID" value="MBB3954165.1"/>
    <property type="molecule type" value="Genomic_DNA"/>
</dbReference>
<proteinExistence type="predicted"/>
<accession>A0A7W6CEU7</accession>
<gene>
    <name evidence="1" type="ORF">GGR38_001092</name>
</gene>
<dbReference type="Proteomes" id="UP000548867">
    <property type="component" value="Unassembled WGS sequence"/>
</dbReference>
<name>A0A7W6CEU7_9SPHN</name>
<evidence type="ECO:0000313" key="2">
    <source>
        <dbReference type="Proteomes" id="UP000548867"/>
    </source>
</evidence>
<keyword evidence="2" id="KW-1185">Reference proteome</keyword>